<comment type="subcellular location">
    <subcellularLocation>
        <location evidence="1">Cell membrane</location>
        <topology evidence="1">Single-pass membrane protein</topology>
    </subcellularLocation>
    <subcellularLocation>
        <location evidence="7">Cell membrane</location>
        <topology evidence="7">Single-pass type II membrane protein</topology>
    </subcellularLocation>
</comment>
<accession>A0A171A014</accession>
<evidence type="ECO:0000256" key="8">
    <source>
        <dbReference type="SAM" id="MobiDB-lite"/>
    </source>
</evidence>
<dbReference type="PANTHER" id="PTHR30558:SF3">
    <property type="entry name" value="BIOPOLYMER TRANSPORT PROTEIN EXBD-RELATED"/>
    <property type="match status" value="1"/>
</dbReference>
<dbReference type="STRING" id="681398.PJIAN_3483"/>
<keyword evidence="5" id="KW-1133">Transmembrane helix</keyword>
<dbReference type="GO" id="GO:0015031">
    <property type="term" value="P:protein transport"/>
    <property type="evidence" value="ECO:0007669"/>
    <property type="project" value="UniProtKB-KW"/>
</dbReference>
<dbReference type="Pfam" id="PF02472">
    <property type="entry name" value="ExbD"/>
    <property type="match status" value="1"/>
</dbReference>
<evidence type="ECO:0000313" key="10">
    <source>
        <dbReference type="Proteomes" id="UP000076586"/>
    </source>
</evidence>
<sequence length="208" mass="23347">MGEVVTEEKAQKGAKKRPKKHPGRIDMTPMVDLMCLLLTFFILTAAFSKPKIMTITMPEKDDNTVPPKIDARRTLNILLTDSDRVYYYVGAIEPGKPQPQFVRSNFSKDGIRKVLLLKNKDLFTKITEYNESRVKGKIHVSDAAADEHIKSLKKDDNVGPIILIKADESAKYKDIVSIVDEMAITNIASYAIVDLSSVEKTLLKAQPR</sequence>
<reference evidence="10" key="2">
    <citation type="journal article" date="2017" name="Genome Announc.">
        <title>Draft genome sequence of Paludibacter jiangxiensis NM7(T), a propionate-producing fermentative bacterium.</title>
        <authorList>
            <person name="Qiu Y.-L."/>
            <person name="Tourlousse D.M."/>
            <person name="Matsuura N."/>
            <person name="Ohashi A."/>
            <person name="Sekiguchi Y."/>
        </authorList>
    </citation>
    <scope>NUCLEOTIDE SEQUENCE [LARGE SCALE GENOMIC DNA]</scope>
    <source>
        <strain evidence="10">NM7</strain>
    </source>
</reference>
<evidence type="ECO:0000256" key="1">
    <source>
        <dbReference type="ARBA" id="ARBA00004162"/>
    </source>
</evidence>
<feature type="compositionally biased region" description="Basic residues" evidence="8">
    <location>
        <begin position="12"/>
        <end position="22"/>
    </location>
</feature>
<comment type="similarity">
    <text evidence="2 7">Belongs to the ExbD/TolR family.</text>
</comment>
<reference evidence="10" key="1">
    <citation type="submission" date="2016-04" db="EMBL/GenBank/DDBJ databases">
        <title>Draft genome sequence of Paludibacter jiangxiensis strain NM7.</title>
        <authorList>
            <person name="Qiu Y."/>
            <person name="Matsuura N."/>
            <person name="Ohashi A."/>
            <person name="Tourlousse M.D."/>
            <person name="Sekiguchi Y."/>
        </authorList>
    </citation>
    <scope>NUCLEOTIDE SEQUENCE [LARGE SCALE GENOMIC DNA]</scope>
    <source>
        <strain evidence="10">NM7</strain>
    </source>
</reference>
<keyword evidence="6" id="KW-0472">Membrane</keyword>
<evidence type="ECO:0000256" key="7">
    <source>
        <dbReference type="RuleBase" id="RU003879"/>
    </source>
</evidence>
<dbReference type="RefSeq" id="WP_068704105.1">
    <property type="nucleotide sequence ID" value="NZ_BDCR01000003.1"/>
</dbReference>
<evidence type="ECO:0000313" key="9">
    <source>
        <dbReference type="EMBL" id="GAT63168.1"/>
    </source>
</evidence>
<feature type="region of interest" description="Disordered" evidence="8">
    <location>
        <begin position="1"/>
        <end position="23"/>
    </location>
</feature>
<organism evidence="9 10">
    <name type="scientific">Paludibacter jiangxiensis</name>
    <dbReference type="NCBI Taxonomy" id="681398"/>
    <lineage>
        <taxon>Bacteria</taxon>
        <taxon>Pseudomonadati</taxon>
        <taxon>Bacteroidota</taxon>
        <taxon>Bacteroidia</taxon>
        <taxon>Bacteroidales</taxon>
        <taxon>Paludibacteraceae</taxon>
        <taxon>Paludibacter</taxon>
    </lineage>
</organism>
<dbReference type="OrthoDB" id="952702at2"/>
<keyword evidence="7" id="KW-0813">Transport</keyword>
<evidence type="ECO:0000256" key="5">
    <source>
        <dbReference type="ARBA" id="ARBA00022989"/>
    </source>
</evidence>
<keyword evidence="4 7" id="KW-0812">Transmembrane</keyword>
<evidence type="ECO:0000256" key="2">
    <source>
        <dbReference type="ARBA" id="ARBA00005811"/>
    </source>
</evidence>
<dbReference type="PANTHER" id="PTHR30558">
    <property type="entry name" value="EXBD MEMBRANE COMPONENT OF PMF-DRIVEN MACROMOLECULE IMPORT SYSTEM"/>
    <property type="match status" value="1"/>
</dbReference>
<keyword evidence="7" id="KW-0653">Protein transport</keyword>
<comment type="caution">
    <text evidence="9">The sequence shown here is derived from an EMBL/GenBank/DDBJ whole genome shotgun (WGS) entry which is preliminary data.</text>
</comment>
<keyword evidence="10" id="KW-1185">Reference proteome</keyword>
<dbReference type="Proteomes" id="UP000076586">
    <property type="component" value="Unassembled WGS sequence"/>
</dbReference>
<dbReference type="GO" id="GO:0022857">
    <property type="term" value="F:transmembrane transporter activity"/>
    <property type="evidence" value="ECO:0007669"/>
    <property type="project" value="InterPro"/>
</dbReference>
<dbReference type="GO" id="GO:0005886">
    <property type="term" value="C:plasma membrane"/>
    <property type="evidence" value="ECO:0007669"/>
    <property type="project" value="UniProtKB-SubCell"/>
</dbReference>
<name>A0A171A014_9BACT</name>
<dbReference type="EMBL" id="BDCR01000003">
    <property type="protein sequence ID" value="GAT63168.1"/>
    <property type="molecule type" value="Genomic_DNA"/>
</dbReference>
<gene>
    <name evidence="9" type="ORF">PJIAN_3483</name>
</gene>
<proteinExistence type="inferred from homology"/>
<feature type="compositionally biased region" description="Basic and acidic residues" evidence="8">
    <location>
        <begin position="1"/>
        <end position="11"/>
    </location>
</feature>
<keyword evidence="3" id="KW-1003">Cell membrane</keyword>
<evidence type="ECO:0000256" key="4">
    <source>
        <dbReference type="ARBA" id="ARBA00022692"/>
    </source>
</evidence>
<evidence type="ECO:0000256" key="6">
    <source>
        <dbReference type="ARBA" id="ARBA00023136"/>
    </source>
</evidence>
<evidence type="ECO:0000256" key="3">
    <source>
        <dbReference type="ARBA" id="ARBA00022475"/>
    </source>
</evidence>
<dbReference type="InterPro" id="IPR003400">
    <property type="entry name" value="ExbD"/>
</dbReference>
<dbReference type="AlphaFoldDB" id="A0A171A014"/>
<protein>
    <submittedName>
        <fullName evidence="9">Biopolymer transport protein ExbD</fullName>
    </submittedName>
</protein>